<dbReference type="GO" id="GO:0005634">
    <property type="term" value="C:nucleus"/>
    <property type="evidence" value="ECO:0007669"/>
    <property type="project" value="TreeGrafter"/>
</dbReference>
<sequence length="264" mass="30062">MLKVWSDFKNNTKKKAARLHRAASGTGGGPAVYIKLTELEKRVLNIIIGIQAATGLVVPEAGFSKDIVAATGVLDVAQPRTRESSTEQLGIQEDHSYPINECIEPWNEPGPSSRVHVEPLLSQVHIESRPPSQAFNVEIEVTENAVEVLPTLSPETQVSAPQPRMHPAPYGQTSPRRSERSSRIRSSPRRRVRLTQTEQAARQFVNSDFEWRAFRMQQHKDYMEMKREQNRIREMEVQTQREWQALGLRMLDILDKLANKFCKD</sequence>
<organism evidence="2 3">
    <name type="scientific">Brenthis ino</name>
    <name type="common">lesser marbled fritillary</name>
    <dbReference type="NCBI Taxonomy" id="405034"/>
    <lineage>
        <taxon>Eukaryota</taxon>
        <taxon>Metazoa</taxon>
        <taxon>Ecdysozoa</taxon>
        <taxon>Arthropoda</taxon>
        <taxon>Hexapoda</taxon>
        <taxon>Insecta</taxon>
        <taxon>Pterygota</taxon>
        <taxon>Neoptera</taxon>
        <taxon>Endopterygota</taxon>
        <taxon>Lepidoptera</taxon>
        <taxon>Glossata</taxon>
        <taxon>Ditrysia</taxon>
        <taxon>Papilionoidea</taxon>
        <taxon>Nymphalidae</taxon>
        <taxon>Heliconiinae</taxon>
        <taxon>Argynnini</taxon>
        <taxon>Brenthis</taxon>
    </lineage>
</organism>
<dbReference type="PANTHER" id="PTHR23098">
    <property type="entry name" value="AGAP001331-PA-RELATED"/>
    <property type="match status" value="1"/>
</dbReference>
<feature type="region of interest" description="Disordered" evidence="1">
    <location>
        <begin position="154"/>
        <end position="192"/>
    </location>
</feature>
<dbReference type="OrthoDB" id="8053018at2759"/>
<dbReference type="AlphaFoldDB" id="A0A8J9V3C6"/>
<keyword evidence="3" id="KW-1185">Reference proteome</keyword>
<proteinExistence type="predicted"/>
<dbReference type="EMBL" id="OV170228">
    <property type="protein sequence ID" value="CAH0730582.1"/>
    <property type="molecule type" value="Genomic_DNA"/>
</dbReference>
<evidence type="ECO:0000256" key="1">
    <source>
        <dbReference type="SAM" id="MobiDB-lite"/>
    </source>
</evidence>
<gene>
    <name evidence="2" type="ORF">BINO364_LOCUS15550</name>
</gene>
<name>A0A8J9V3C6_9NEOP</name>
<reference evidence="2" key="1">
    <citation type="submission" date="2021-12" db="EMBL/GenBank/DDBJ databases">
        <authorList>
            <person name="Martin H S."/>
        </authorList>
    </citation>
    <scope>NUCLEOTIDE SEQUENCE</scope>
</reference>
<protein>
    <submittedName>
        <fullName evidence="2">Uncharacterized protein</fullName>
    </submittedName>
</protein>
<evidence type="ECO:0000313" key="3">
    <source>
        <dbReference type="Proteomes" id="UP000838878"/>
    </source>
</evidence>
<evidence type="ECO:0000313" key="2">
    <source>
        <dbReference type="EMBL" id="CAH0730582.1"/>
    </source>
</evidence>
<dbReference type="Proteomes" id="UP000838878">
    <property type="component" value="Chromosome 8"/>
</dbReference>
<accession>A0A8J9V3C6</accession>
<feature type="non-terminal residue" evidence="2">
    <location>
        <position position="264"/>
    </location>
</feature>
<dbReference type="PANTHER" id="PTHR23098:SF16">
    <property type="entry name" value="REGULATORY PROTEIN ZESTE"/>
    <property type="match status" value="1"/>
</dbReference>